<dbReference type="InterPro" id="IPR003439">
    <property type="entry name" value="ABC_transporter-like_ATP-bd"/>
</dbReference>
<keyword evidence="2" id="KW-0813">Transport</keyword>
<dbReference type="Gene3D" id="3.40.50.300">
    <property type="entry name" value="P-loop containing nucleotide triphosphate hydrolases"/>
    <property type="match status" value="2"/>
</dbReference>
<dbReference type="CDD" id="cd03250">
    <property type="entry name" value="ABCC_MRP_domain1"/>
    <property type="match status" value="1"/>
</dbReference>
<feature type="transmembrane region" description="Helical" evidence="9">
    <location>
        <begin position="311"/>
        <end position="332"/>
    </location>
</feature>
<dbReference type="FunFam" id="1.20.1560.10:FF:000014">
    <property type="entry name" value="Multidrug resistance-associated protein member 4"/>
    <property type="match status" value="1"/>
</dbReference>
<evidence type="ECO:0000259" key="10">
    <source>
        <dbReference type="PROSITE" id="PS50893"/>
    </source>
</evidence>
<feature type="transmembrane region" description="Helical" evidence="9">
    <location>
        <begin position="205"/>
        <end position="225"/>
    </location>
</feature>
<evidence type="ECO:0000256" key="4">
    <source>
        <dbReference type="ARBA" id="ARBA00022741"/>
    </source>
</evidence>
<feature type="transmembrane region" description="Helical" evidence="9">
    <location>
        <begin position="231"/>
        <end position="252"/>
    </location>
</feature>
<dbReference type="GO" id="GO:0140359">
    <property type="term" value="F:ABC-type transporter activity"/>
    <property type="evidence" value="ECO:0007669"/>
    <property type="project" value="InterPro"/>
</dbReference>
<accession>A0A6J2TLN3</accession>
<dbReference type="InterPro" id="IPR050173">
    <property type="entry name" value="ABC_transporter_C-like"/>
</dbReference>
<keyword evidence="7 9" id="KW-0472">Membrane</keyword>
<proteinExistence type="predicted"/>
<feature type="domain" description="ABC transmembrane type-1" evidence="11">
    <location>
        <begin position="95"/>
        <end position="375"/>
    </location>
</feature>
<dbReference type="CDD" id="cd03244">
    <property type="entry name" value="ABCC_MRP_domain2"/>
    <property type="match status" value="1"/>
</dbReference>
<dbReference type="InterPro" id="IPR011527">
    <property type="entry name" value="ABC1_TM_dom"/>
</dbReference>
<dbReference type="PROSITE" id="PS00211">
    <property type="entry name" value="ABC_TRANSPORTER_1"/>
    <property type="match status" value="2"/>
</dbReference>
<evidence type="ECO:0000256" key="8">
    <source>
        <dbReference type="SAM" id="MobiDB-lite"/>
    </source>
</evidence>
<dbReference type="InterPro" id="IPR003593">
    <property type="entry name" value="AAA+_ATPase"/>
</dbReference>
<dbReference type="Pfam" id="PF00005">
    <property type="entry name" value="ABC_tran"/>
    <property type="match status" value="2"/>
</dbReference>
<dbReference type="InterPro" id="IPR017871">
    <property type="entry name" value="ABC_transporter-like_CS"/>
</dbReference>
<organism evidence="12 13">
    <name type="scientific">Drosophila lebanonensis</name>
    <name type="common">Fruit fly</name>
    <name type="synonym">Scaptodrosophila lebanonensis</name>
    <dbReference type="NCBI Taxonomy" id="7225"/>
    <lineage>
        <taxon>Eukaryota</taxon>
        <taxon>Metazoa</taxon>
        <taxon>Ecdysozoa</taxon>
        <taxon>Arthropoda</taxon>
        <taxon>Hexapoda</taxon>
        <taxon>Insecta</taxon>
        <taxon>Pterygota</taxon>
        <taxon>Neoptera</taxon>
        <taxon>Endopterygota</taxon>
        <taxon>Diptera</taxon>
        <taxon>Brachycera</taxon>
        <taxon>Muscomorpha</taxon>
        <taxon>Ephydroidea</taxon>
        <taxon>Drosophilidae</taxon>
        <taxon>Scaptodrosophila</taxon>
    </lineage>
</organism>
<evidence type="ECO:0000259" key="11">
    <source>
        <dbReference type="PROSITE" id="PS50929"/>
    </source>
</evidence>
<evidence type="ECO:0000313" key="13">
    <source>
        <dbReference type="RefSeq" id="XP_030375917.1"/>
    </source>
</evidence>
<dbReference type="RefSeq" id="XP_030375917.1">
    <property type="nucleotide sequence ID" value="XM_030520057.1"/>
</dbReference>
<dbReference type="SUPFAM" id="SSF52540">
    <property type="entry name" value="P-loop containing nucleoside triphosphate hydrolases"/>
    <property type="match status" value="2"/>
</dbReference>
<dbReference type="Pfam" id="PF00664">
    <property type="entry name" value="ABC_membrane"/>
    <property type="match status" value="2"/>
</dbReference>
<dbReference type="GO" id="GO:0016020">
    <property type="term" value="C:membrane"/>
    <property type="evidence" value="ECO:0007669"/>
    <property type="project" value="UniProtKB-SubCell"/>
</dbReference>
<dbReference type="InterPro" id="IPR036640">
    <property type="entry name" value="ABC1_TM_sf"/>
</dbReference>
<evidence type="ECO:0000256" key="6">
    <source>
        <dbReference type="ARBA" id="ARBA00022989"/>
    </source>
</evidence>
<dbReference type="SMART" id="SM00382">
    <property type="entry name" value="AAA"/>
    <property type="match status" value="2"/>
</dbReference>
<keyword evidence="3 9" id="KW-0812">Transmembrane</keyword>
<protein>
    <submittedName>
        <fullName evidence="13">Probable multidrug resistance-associated protein lethal(2)03659</fullName>
    </submittedName>
</protein>
<reference evidence="13" key="1">
    <citation type="submission" date="2025-08" db="UniProtKB">
        <authorList>
            <consortium name="RefSeq"/>
        </authorList>
    </citation>
    <scope>IDENTIFICATION</scope>
    <source>
        <strain evidence="13">11010-0011.00</strain>
        <tissue evidence="13">Whole body</tissue>
    </source>
</reference>
<keyword evidence="6 9" id="KW-1133">Transmembrane helix</keyword>
<dbReference type="GO" id="GO:0005524">
    <property type="term" value="F:ATP binding"/>
    <property type="evidence" value="ECO:0007669"/>
    <property type="project" value="UniProtKB-KW"/>
</dbReference>
<dbReference type="PANTHER" id="PTHR24223">
    <property type="entry name" value="ATP-BINDING CASSETTE SUB-FAMILY C"/>
    <property type="match status" value="1"/>
</dbReference>
<gene>
    <name evidence="13" type="primary">LOC115625139</name>
</gene>
<feature type="domain" description="ABC transporter" evidence="10">
    <location>
        <begin position="450"/>
        <end position="673"/>
    </location>
</feature>
<evidence type="ECO:0000256" key="1">
    <source>
        <dbReference type="ARBA" id="ARBA00004141"/>
    </source>
</evidence>
<dbReference type="PANTHER" id="PTHR24223:SF448">
    <property type="entry name" value="FI20146P1-RELATED"/>
    <property type="match status" value="1"/>
</dbReference>
<keyword evidence="12" id="KW-1185">Reference proteome</keyword>
<dbReference type="Gene3D" id="1.20.1560.10">
    <property type="entry name" value="ABC transporter type 1, transmembrane domain"/>
    <property type="match status" value="2"/>
</dbReference>
<evidence type="ECO:0000256" key="2">
    <source>
        <dbReference type="ARBA" id="ARBA00022448"/>
    </source>
</evidence>
<dbReference type="PROSITE" id="PS50893">
    <property type="entry name" value="ABC_TRANSPORTER_2"/>
    <property type="match status" value="2"/>
</dbReference>
<evidence type="ECO:0000256" key="7">
    <source>
        <dbReference type="ARBA" id="ARBA00023136"/>
    </source>
</evidence>
<dbReference type="GO" id="GO:0016887">
    <property type="term" value="F:ATP hydrolysis activity"/>
    <property type="evidence" value="ECO:0007669"/>
    <property type="project" value="InterPro"/>
</dbReference>
<dbReference type="GeneID" id="115625139"/>
<feature type="transmembrane region" description="Helical" evidence="9">
    <location>
        <begin position="827"/>
        <end position="852"/>
    </location>
</feature>
<dbReference type="PROSITE" id="PS50929">
    <property type="entry name" value="ABC_TM1F"/>
    <property type="match status" value="2"/>
</dbReference>
<feature type="transmembrane region" description="Helical" evidence="9">
    <location>
        <begin position="338"/>
        <end position="359"/>
    </location>
</feature>
<evidence type="ECO:0000256" key="5">
    <source>
        <dbReference type="ARBA" id="ARBA00022840"/>
    </source>
</evidence>
<dbReference type="InterPro" id="IPR027417">
    <property type="entry name" value="P-loop_NTPase"/>
</dbReference>
<dbReference type="OrthoDB" id="6500128at2759"/>
<feature type="transmembrane region" description="Helical" evidence="9">
    <location>
        <begin position="132"/>
        <end position="155"/>
    </location>
</feature>
<sequence length="1368" mass="153527">MQSVKTADLPENPRERANWISQACFWYTMPTFFKGRKKTLDTKDLYKALKEHKSETLGNELCAAWERELQRKQTSKKQPSLLRATLRVFGCYFGLFGLVLFLLELGLRTLQPLCLLKLIAYFTHDSETREAAYYYAAGVVLCSALNVFIMHPYMLGTMHVGMKMRVSMCSMIYRKALRLSKTALGGTTAGHVVNLMSNDVGRLDLATIFVHYLWVGPLETLFITFLMYQQIGVAAVFGVAFMLLFIPLQAWLGKKTSVLRLRTALRTDERVRMMNEIISGIQVIKMYAWELPFEKMVAYARKKEINAIRHVSYIRGILLSFIIFLTRVSIFLSLVGYVLLGTILSPEVAFVITAYYNILRTTMTVFFPQGISQMAEALVSIKRVEKYMLYEETDVADKSVDMPTPNYPGSNQSTLHTNQFSEDRDANEKLLPPTSLPNINENAVLSEAGISITSLKAKWDEKSLDYTLDDVNLRVQPGTLVAIIGPVGAGKSSLIQAILGELRAETGAIKVNGTFSYASQEPWLFTGTVRQNILFGQPMDKRRYAQVVKKCALERDFDLLPFGDKTIVGERGASLSGGQKARISLARAVYRQTAIYLLDDPLSAVDTHVGRHLFDQCMRGYLREHIVILVTHQLQFLQHADQIVIMDKGKVSAVGSYDSLRESGLDFAKMLADPERDEHEGRSRSRSGSQVGSSERRNSEQSLLSLADSVLDETPMQVQETQEEGRIGLSLYNKYFKAGGGFFAFFVMMAFCVLSQILASLGDYFLSYWVAKKGKAELAENATILDDITGIIGNNTNIPPSHVLESRFSDWLNELGVPIDAEMLDTYIFTLITILTIAVTVARSFLFFNVAMKASTNLHNSMFRGITRAAMYFFNTNPAGRILNRFSKDMGQVDEILPAVMMDVIQIFLSLAGIVIVIAIVNPMFLIPTFVLAIIFYQLRTFYLKTSRNVKRLEAITRSPIYSHVAASLSGLSTIRAFGAQRVLITEFDNHQDLHSSAFYMFISTSRAFGYWLDCFCVFYIAIITLSFFIFPPDNGGDVGLAITQAMGMTGMVQWGMRQSAELENTMTAVERVVEYDDIEPEGALESAADKKPPRTWPEQGKIMFEELSLRYVPDPKSERILKSLNFVIQPCEKVGIVGRTGAGKSSLINALFRLSYNDGSILIDRRDTQHMGLHDLRSKISIIPQEPVLFSGTMRYNLDPFDEYSDAKLWSSLEEVKLKEVVADLPSGLQTKITEGGTNFSVGQRQLVCLARAILRENRILVMDEATANVDPQTDGLIQTTIRNKFKDCTVLTIAHRLHTVMDSDKVLVMDAGQVMEFGSPYELLTATETEIFLGMVRQTGRATYENLLKVAQNAYEAAQQSRRLAS</sequence>
<feature type="transmembrane region" description="Helical" evidence="9">
    <location>
        <begin position="1009"/>
        <end position="1031"/>
    </location>
</feature>
<comment type="subcellular location">
    <subcellularLocation>
        <location evidence="1">Membrane</location>
        <topology evidence="1">Multi-pass membrane protein</topology>
    </subcellularLocation>
</comment>
<feature type="transmembrane region" description="Helical" evidence="9">
    <location>
        <begin position="925"/>
        <end position="943"/>
    </location>
</feature>
<dbReference type="SUPFAM" id="SSF90123">
    <property type="entry name" value="ABC transporter transmembrane region"/>
    <property type="match status" value="2"/>
</dbReference>
<evidence type="ECO:0000256" key="3">
    <source>
        <dbReference type="ARBA" id="ARBA00022692"/>
    </source>
</evidence>
<keyword evidence="5" id="KW-0067">ATP-binding</keyword>
<evidence type="ECO:0000256" key="9">
    <source>
        <dbReference type="SAM" id="Phobius"/>
    </source>
</evidence>
<name>A0A6J2TLN3_DROLE</name>
<feature type="domain" description="ABC transmembrane type-1" evidence="11">
    <location>
        <begin position="808"/>
        <end position="1065"/>
    </location>
</feature>
<dbReference type="FunFam" id="3.40.50.300:FF:000163">
    <property type="entry name" value="Multidrug resistance-associated protein member 4"/>
    <property type="match status" value="1"/>
</dbReference>
<feature type="domain" description="ABC transporter" evidence="10">
    <location>
        <begin position="1103"/>
        <end position="1338"/>
    </location>
</feature>
<feature type="transmembrane region" description="Helical" evidence="9">
    <location>
        <begin position="896"/>
        <end position="919"/>
    </location>
</feature>
<feature type="region of interest" description="Disordered" evidence="8">
    <location>
        <begin position="674"/>
        <end position="701"/>
    </location>
</feature>
<dbReference type="Proteomes" id="UP000504634">
    <property type="component" value="Unplaced"/>
</dbReference>
<dbReference type="FunFam" id="1.20.1560.10:FF:000026">
    <property type="entry name" value="Multidrug resistance-associated protein lethal(2)03659"/>
    <property type="match status" value="1"/>
</dbReference>
<feature type="transmembrane region" description="Helical" evidence="9">
    <location>
        <begin position="735"/>
        <end position="759"/>
    </location>
</feature>
<feature type="transmembrane region" description="Helical" evidence="9">
    <location>
        <begin position="81"/>
        <end position="103"/>
    </location>
</feature>
<evidence type="ECO:0000313" key="12">
    <source>
        <dbReference type="Proteomes" id="UP000504634"/>
    </source>
</evidence>
<feature type="compositionally biased region" description="Basic and acidic residues" evidence="8">
    <location>
        <begin position="674"/>
        <end position="683"/>
    </location>
</feature>
<dbReference type="FunFam" id="3.40.50.300:FF:000482">
    <property type="entry name" value="Multidrug resistance-associated protein member 4"/>
    <property type="match status" value="1"/>
</dbReference>
<keyword evidence="4" id="KW-0547">Nucleotide-binding</keyword>